<dbReference type="InterPro" id="IPR027417">
    <property type="entry name" value="P-loop_NTPase"/>
</dbReference>
<gene>
    <name evidence="2" type="ORF">BGCPKDLD_3841</name>
</gene>
<reference evidence="2" key="2">
    <citation type="submission" date="2021-08" db="EMBL/GenBank/DDBJ databases">
        <authorList>
            <person name="Tani A."/>
            <person name="Ola A."/>
            <person name="Ogura Y."/>
            <person name="Katsura K."/>
            <person name="Hayashi T."/>
        </authorList>
    </citation>
    <scope>NUCLEOTIDE SEQUENCE</scope>
    <source>
        <strain evidence="2">DSM 14458</strain>
    </source>
</reference>
<dbReference type="RefSeq" id="WP_238308355.1">
    <property type="nucleotide sequence ID" value="NZ_BPRE01000013.1"/>
</dbReference>
<dbReference type="Gene3D" id="3.40.50.300">
    <property type="entry name" value="P-loop containing nucleotide triphosphate hydrolases"/>
    <property type="match status" value="1"/>
</dbReference>
<reference evidence="2" key="1">
    <citation type="journal article" date="2021" name="Front. Microbiol.">
        <title>Comprehensive Comparative Genomics and Phenotyping of Methylobacterium Species.</title>
        <authorList>
            <person name="Alessa O."/>
            <person name="Ogura Y."/>
            <person name="Fujitani Y."/>
            <person name="Takami H."/>
            <person name="Hayashi T."/>
            <person name="Sahin N."/>
            <person name="Tani A."/>
        </authorList>
    </citation>
    <scope>NUCLEOTIDE SEQUENCE</scope>
    <source>
        <strain evidence="2">DSM 14458</strain>
    </source>
</reference>
<sequence length="411" mass="44877">MKGAPLDPWPPLEEEVPAAPARPSQTKPAGIQARRFEWIDPAEIPRREWLLGRHLIRKFISATISPGGVGKSSLAIAEALSLATGRNLIGQQPFGRRRVWYVNLEDPYDELQRRVIATALHYGIDPADLDGFLYVNSGRDGGIVVARQERSGIVLAEPVLENLRTDILGKMIDCMMVDPFVSCHEVDENSNGAINAVATAWADLADRTEIAIDLIHHSKKTGGNEVQVEDARGASALLSKARAGRVLNVMSKEEAERAGIENRRSHFRVDSGKANLAPASSDAATWFKLESVMLPNGGKVKGIPLDGDSVGVVTAWQWPDAMEAVTVSHLREVQRRMAQSGPWRESVQSPDWIGNLIGEVMGLDPTAPKDRNTIKTALKAWLASGMVKVKTIQDESRKARKCVVVGELATD</sequence>
<keyword evidence="3" id="KW-1185">Reference proteome</keyword>
<comment type="caution">
    <text evidence="2">The sequence shown here is derived from an EMBL/GenBank/DDBJ whole genome shotgun (WGS) entry which is preliminary data.</text>
</comment>
<accession>A0ABQ4UYL4</accession>
<dbReference type="EMBL" id="BPRE01000013">
    <property type="protein sequence ID" value="GJE77238.1"/>
    <property type="molecule type" value="Genomic_DNA"/>
</dbReference>
<evidence type="ECO:0000313" key="3">
    <source>
        <dbReference type="Proteomes" id="UP001055093"/>
    </source>
</evidence>
<dbReference type="Pfam" id="PF13481">
    <property type="entry name" value="AAA_25"/>
    <property type="match status" value="1"/>
</dbReference>
<dbReference type="SUPFAM" id="SSF52540">
    <property type="entry name" value="P-loop containing nucleoside triphosphate hydrolases"/>
    <property type="match status" value="1"/>
</dbReference>
<feature type="region of interest" description="Disordered" evidence="1">
    <location>
        <begin position="1"/>
        <end position="29"/>
    </location>
</feature>
<evidence type="ECO:0008006" key="4">
    <source>
        <dbReference type="Google" id="ProtNLM"/>
    </source>
</evidence>
<proteinExistence type="predicted"/>
<evidence type="ECO:0000256" key="1">
    <source>
        <dbReference type="SAM" id="MobiDB-lite"/>
    </source>
</evidence>
<protein>
    <recommendedName>
        <fullName evidence="4">AAA family ATPase</fullName>
    </recommendedName>
</protein>
<name>A0ABQ4UYL4_9HYPH</name>
<dbReference type="Proteomes" id="UP001055093">
    <property type="component" value="Unassembled WGS sequence"/>
</dbReference>
<organism evidence="2 3">
    <name type="scientific">Methylorubrum suomiense</name>
    <dbReference type="NCBI Taxonomy" id="144191"/>
    <lineage>
        <taxon>Bacteria</taxon>
        <taxon>Pseudomonadati</taxon>
        <taxon>Pseudomonadota</taxon>
        <taxon>Alphaproteobacteria</taxon>
        <taxon>Hyphomicrobiales</taxon>
        <taxon>Methylobacteriaceae</taxon>
        <taxon>Methylorubrum</taxon>
    </lineage>
</organism>
<evidence type="ECO:0000313" key="2">
    <source>
        <dbReference type="EMBL" id="GJE77238.1"/>
    </source>
</evidence>